<dbReference type="InterPro" id="IPR030852">
    <property type="entry name" value="RcsF"/>
</dbReference>
<name>A0A972FSZ9_9GAMM</name>
<dbReference type="EMBL" id="JAAXYH010000006">
    <property type="protein sequence ID" value="NMH65620.1"/>
    <property type="molecule type" value="Genomic_DNA"/>
</dbReference>
<reference evidence="1" key="1">
    <citation type="submission" date="2020-04" db="EMBL/GenBank/DDBJ databases">
        <title>Description of Shewanella salipaludis sp. nov., isolated from a salt marsh.</title>
        <authorList>
            <person name="Park S."/>
            <person name="Yoon J.-H."/>
        </authorList>
    </citation>
    <scope>NUCLEOTIDE SEQUENCE</scope>
    <source>
        <strain evidence="1">SHSM-M6</strain>
    </source>
</reference>
<comment type="caution">
    <text evidence="1">The sequence shown here is derived from an EMBL/GenBank/DDBJ whole genome shotgun (WGS) entry which is preliminary data.</text>
</comment>
<evidence type="ECO:0000313" key="1">
    <source>
        <dbReference type="EMBL" id="NMH65620.1"/>
    </source>
</evidence>
<dbReference type="Proteomes" id="UP000737113">
    <property type="component" value="Unassembled WGS sequence"/>
</dbReference>
<dbReference type="GO" id="GO:0035556">
    <property type="term" value="P:intracellular signal transduction"/>
    <property type="evidence" value="ECO:0007669"/>
    <property type="project" value="InterPro"/>
</dbReference>
<dbReference type="Pfam" id="PF16358">
    <property type="entry name" value="RcsF"/>
    <property type="match status" value="1"/>
</dbReference>
<keyword evidence="2" id="KW-1185">Reference proteome</keyword>
<evidence type="ECO:0000313" key="2">
    <source>
        <dbReference type="Proteomes" id="UP000737113"/>
    </source>
</evidence>
<gene>
    <name evidence="1" type="ORF">HC757_10590</name>
</gene>
<dbReference type="RefSeq" id="WP_169564329.1">
    <property type="nucleotide sequence ID" value="NZ_JAAXYH010000006.1"/>
</dbReference>
<organism evidence="1 2">
    <name type="scientific">Shewanella salipaludis</name>
    <dbReference type="NCBI Taxonomy" id="2723052"/>
    <lineage>
        <taxon>Bacteria</taxon>
        <taxon>Pseudomonadati</taxon>
        <taxon>Pseudomonadota</taxon>
        <taxon>Gammaproteobacteria</taxon>
        <taxon>Alteromonadales</taxon>
        <taxon>Shewanellaceae</taxon>
        <taxon>Shewanella</taxon>
    </lineage>
</organism>
<sequence>MKMPTVTVIVLLLSGCAGDYRFNSNLDSDAINDYFKASDVTVFEGKLSPQGQYEVLGLVEGESCQIKPNDVPAAISDARTQARRAAADKQANGLIIKRCALFEEAAQGCISRALCVGQAIKMAKPEAK</sequence>
<dbReference type="AlphaFoldDB" id="A0A972FSZ9"/>
<dbReference type="GO" id="GO:0009279">
    <property type="term" value="C:cell outer membrane"/>
    <property type="evidence" value="ECO:0007669"/>
    <property type="project" value="InterPro"/>
</dbReference>
<protein>
    <recommendedName>
        <fullName evidence="3">Lipoprotein</fullName>
    </recommendedName>
</protein>
<proteinExistence type="predicted"/>
<evidence type="ECO:0008006" key="3">
    <source>
        <dbReference type="Google" id="ProtNLM"/>
    </source>
</evidence>
<dbReference type="PROSITE" id="PS51257">
    <property type="entry name" value="PROKAR_LIPOPROTEIN"/>
    <property type="match status" value="1"/>
</dbReference>
<accession>A0A972FSZ9</accession>
<dbReference type="Gene3D" id="3.30.110.70">
    <property type="entry name" value="Hypothetical protein apc22750. Chain B"/>
    <property type="match status" value="1"/>
</dbReference>